<keyword evidence="3" id="KW-1185">Reference proteome</keyword>
<dbReference type="RefSeq" id="WP_145352463.1">
    <property type="nucleotide sequence ID" value="NZ_CP036262.1"/>
</dbReference>
<evidence type="ECO:0000313" key="2">
    <source>
        <dbReference type="EMBL" id="QDS94428.1"/>
    </source>
</evidence>
<dbReference type="InterPro" id="IPR017581">
    <property type="entry name" value="AtpR-like"/>
</dbReference>
<keyword evidence="1" id="KW-0472">Membrane</keyword>
<feature type="transmembrane region" description="Helical" evidence="1">
    <location>
        <begin position="12"/>
        <end position="29"/>
    </location>
</feature>
<dbReference type="KEGG" id="rml:FF011L_32070"/>
<reference evidence="2 3" key="1">
    <citation type="submission" date="2019-02" db="EMBL/GenBank/DDBJ databases">
        <title>Deep-cultivation of Planctomycetes and their phenomic and genomic characterization uncovers novel biology.</title>
        <authorList>
            <person name="Wiegand S."/>
            <person name="Jogler M."/>
            <person name="Boedeker C."/>
            <person name="Pinto D."/>
            <person name="Vollmers J."/>
            <person name="Rivas-Marin E."/>
            <person name="Kohn T."/>
            <person name="Peeters S.H."/>
            <person name="Heuer A."/>
            <person name="Rast P."/>
            <person name="Oberbeckmann S."/>
            <person name="Bunk B."/>
            <person name="Jeske O."/>
            <person name="Meyerdierks A."/>
            <person name="Storesund J.E."/>
            <person name="Kallscheuer N."/>
            <person name="Luecker S."/>
            <person name="Lage O.M."/>
            <person name="Pohl T."/>
            <person name="Merkel B.J."/>
            <person name="Hornburger P."/>
            <person name="Mueller R.-W."/>
            <person name="Bruemmer F."/>
            <person name="Labrenz M."/>
            <person name="Spormann A.M."/>
            <person name="Op den Camp H."/>
            <person name="Overmann J."/>
            <person name="Amann R."/>
            <person name="Jetten M.S.M."/>
            <person name="Mascher T."/>
            <person name="Medema M.H."/>
            <person name="Devos D.P."/>
            <person name="Kaster A.-K."/>
            <person name="Ovreas L."/>
            <person name="Rohde M."/>
            <person name="Galperin M.Y."/>
            <person name="Jogler C."/>
        </authorList>
    </citation>
    <scope>NUCLEOTIDE SEQUENCE [LARGE SCALE GENOMIC DNA]</scope>
    <source>
        <strain evidence="2 3">FF011L</strain>
    </source>
</reference>
<gene>
    <name evidence="2" type="ORF">FF011L_32070</name>
</gene>
<feature type="transmembrane region" description="Helical" evidence="1">
    <location>
        <begin position="41"/>
        <end position="59"/>
    </location>
</feature>
<evidence type="ECO:0000256" key="1">
    <source>
        <dbReference type="SAM" id="Phobius"/>
    </source>
</evidence>
<organism evidence="2 3">
    <name type="scientific">Roseimaritima multifibrata</name>
    <dbReference type="NCBI Taxonomy" id="1930274"/>
    <lineage>
        <taxon>Bacteria</taxon>
        <taxon>Pseudomonadati</taxon>
        <taxon>Planctomycetota</taxon>
        <taxon>Planctomycetia</taxon>
        <taxon>Pirellulales</taxon>
        <taxon>Pirellulaceae</taxon>
        <taxon>Roseimaritima</taxon>
    </lineage>
</organism>
<dbReference type="Proteomes" id="UP000320672">
    <property type="component" value="Chromosome"/>
</dbReference>
<accession>A0A517MHS3</accession>
<sequence>MNEWVDSGIPVVAGLALGAFFFGGLWWTIRNGLTSEHPAAWFLVSHVVRLLVTLAGFYFVAQGEWQRVLLCLAGFMIARVIVTRLTRTAESSATHVVKEVEHASQSR</sequence>
<dbReference type="AlphaFoldDB" id="A0A517MHS3"/>
<proteinExistence type="predicted"/>
<dbReference type="OrthoDB" id="467414at2"/>
<keyword evidence="1" id="KW-1133">Transmembrane helix</keyword>
<dbReference type="NCBIfam" id="TIGR03165">
    <property type="entry name" value="F1F0_chp_2"/>
    <property type="match status" value="1"/>
</dbReference>
<dbReference type="Pfam" id="PF12966">
    <property type="entry name" value="AtpR"/>
    <property type="match status" value="1"/>
</dbReference>
<name>A0A517MHS3_9BACT</name>
<protein>
    <submittedName>
        <fullName evidence="2">N-ATPase, AtpR subunit</fullName>
    </submittedName>
</protein>
<evidence type="ECO:0000313" key="3">
    <source>
        <dbReference type="Proteomes" id="UP000320672"/>
    </source>
</evidence>
<dbReference type="EMBL" id="CP036262">
    <property type="protein sequence ID" value="QDS94428.1"/>
    <property type="molecule type" value="Genomic_DNA"/>
</dbReference>
<keyword evidence="1" id="KW-0812">Transmembrane</keyword>